<keyword evidence="7" id="KW-0472">Membrane</keyword>
<dbReference type="InterPro" id="IPR003959">
    <property type="entry name" value="ATPase_AAA_core"/>
</dbReference>
<dbReference type="GO" id="GO:0016887">
    <property type="term" value="F:ATP hydrolysis activity"/>
    <property type="evidence" value="ECO:0007669"/>
    <property type="project" value="InterPro"/>
</dbReference>
<dbReference type="GO" id="GO:0005524">
    <property type="term" value="F:ATP binding"/>
    <property type="evidence" value="ECO:0007669"/>
    <property type="project" value="InterPro"/>
</dbReference>
<dbReference type="InterPro" id="IPR003593">
    <property type="entry name" value="AAA+_ATPase"/>
</dbReference>
<dbReference type="Proteomes" id="UP000293369">
    <property type="component" value="Unassembled WGS sequence"/>
</dbReference>
<gene>
    <name evidence="9" type="ORF">EUX57_28110</name>
</gene>
<evidence type="ECO:0000256" key="5">
    <source>
        <dbReference type="ARBA" id="ARBA00023004"/>
    </source>
</evidence>
<evidence type="ECO:0000256" key="2">
    <source>
        <dbReference type="ARBA" id="ARBA00022448"/>
    </source>
</evidence>
<comment type="subcellular location">
    <subcellularLocation>
        <location evidence="1">Cell membrane</location>
        <topology evidence="1">Peripheral membrane protein</topology>
    </subcellularLocation>
</comment>
<keyword evidence="3" id="KW-1003">Cell membrane</keyword>
<reference evidence="9 10" key="1">
    <citation type="submission" date="2019-02" db="EMBL/GenBank/DDBJ databases">
        <title>Pseudomonas spp from wheat grain.</title>
        <authorList>
            <person name="Cho G.-S."/>
            <person name="Franz C.M.A.P."/>
        </authorList>
    </citation>
    <scope>NUCLEOTIDE SEQUENCE [LARGE SCALE GENOMIC DNA]</scope>
    <source>
        <strain evidence="9 10">133NRW</strain>
    </source>
</reference>
<dbReference type="Pfam" id="PF13304">
    <property type="entry name" value="AAA_21"/>
    <property type="match status" value="1"/>
</dbReference>
<evidence type="ECO:0000256" key="4">
    <source>
        <dbReference type="ARBA" id="ARBA00022496"/>
    </source>
</evidence>
<keyword evidence="6" id="KW-0406">Ion transport</keyword>
<keyword evidence="5" id="KW-0408">Iron</keyword>
<dbReference type="InterPro" id="IPR038729">
    <property type="entry name" value="Rad50/SbcC_AAA"/>
</dbReference>
<comment type="caution">
    <text evidence="9">The sequence shown here is derived from an EMBL/GenBank/DDBJ whole genome shotgun (WGS) entry which is preliminary data.</text>
</comment>
<dbReference type="SUPFAM" id="SSF52540">
    <property type="entry name" value="P-loop containing nucleoside triphosphate hydrolases"/>
    <property type="match status" value="1"/>
</dbReference>
<sequence length="248" mass="28132">MPYIKRIEILENYREENNFPFYLPSIQSISKIELHPVINFFVGENGSGKSTLLEAIAVSCGFNHEGGSKNFKFSSSDEKSLLSKALRLSRTAKRPRDGYFYRAESFYNVITEMNKLDCGPGGPAIKDSYGGNDLHTRSHGEAFMDLILHRFGGNGLYLLDEPESALSPQRQLSLLVRIAELAKQNSQFIIATHSPILIAYPGARIWEFTNSGLVEKEYSETENYLIMKSYFANPESFMSKLFDEKHDF</sequence>
<evidence type="ECO:0000256" key="6">
    <source>
        <dbReference type="ARBA" id="ARBA00023065"/>
    </source>
</evidence>
<dbReference type="PANTHER" id="PTHR42771">
    <property type="entry name" value="IRON(3+)-HYDROXAMATE IMPORT ATP-BINDING PROTEIN FHUC"/>
    <property type="match status" value="1"/>
</dbReference>
<dbReference type="GeneID" id="93465617"/>
<keyword evidence="2" id="KW-0813">Transport</keyword>
<proteinExistence type="predicted"/>
<dbReference type="PANTHER" id="PTHR42771:SF2">
    <property type="entry name" value="IRON(3+)-HYDROXAMATE IMPORT ATP-BINDING PROTEIN FHUC"/>
    <property type="match status" value="1"/>
</dbReference>
<evidence type="ECO:0000313" key="10">
    <source>
        <dbReference type="Proteomes" id="UP000293369"/>
    </source>
</evidence>
<evidence type="ECO:0000256" key="7">
    <source>
        <dbReference type="ARBA" id="ARBA00023136"/>
    </source>
</evidence>
<dbReference type="Pfam" id="PF13476">
    <property type="entry name" value="AAA_23"/>
    <property type="match status" value="1"/>
</dbReference>
<keyword evidence="4" id="KW-0410">Iron transport</keyword>
<accession>A0A4V2DWW4</accession>
<evidence type="ECO:0000259" key="8">
    <source>
        <dbReference type="SMART" id="SM00382"/>
    </source>
</evidence>
<evidence type="ECO:0000313" key="9">
    <source>
        <dbReference type="EMBL" id="RZI18493.1"/>
    </source>
</evidence>
<dbReference type="Gene3D" id="3.40.50.300">
    <property type="entry name" value="P-loop containing nucleotide triphosphate hydrolases"/>
    <property type="match status" value="2"/>
</dbReference>
<evidence type="ECO:0000256" key="1">
    <source>
        <dbReference type="ARBA" id="ARBA00004202"/>
    </source>
</evidence>
<dbReference type="EMBL" id="SGFE01000148">
    <property type="protein sequence ID" value="RZI18493.1"/>
    <property type="molecule type" value="Genomic_DNA"/>
</dbReference>
<dbReference type="InterPro" id="IPR027417">
    <property type="entry name" value="P-loop_NTPase"/>
</dbReference>
<dbReference type="SMART" id="SM00382">
    <property type="entry name" value="AAA"/>
    <property type="match status" value="1"/>
</dbReference>
<feature type="domain" description="AAA+ ATPase" evidence="8">
    <location>
        <begin position="35"/>
        <end position="212"/>
    </location>
</feature>
<dbReference type="InterPro" id="IPR051535">
    <property type="entry name" value="Siderophore_ABC-ATPase"/>
</dbReference>
<dbReference type="GO" id="GO:0006302">
    <property type="term" value="P:double-strand break repair"/>
    <property type="evidence" value="ECO:0007669"/>
    <property type="project" value="InterPro"/>
</dbReference>
<dbReference type="GO" id="GO:0006826">
    <property type="term" value="P:iron ion transport"/>
    <property type="evidence" value="ECO:0007669"/>
    <property type="project" value="UniProtKB-KW"/>
</dbReference>
<dbReference type="AlphaFoldDB" id="A0A4V2DWW4"/>
<protein>
    <submittedName>
        <fullName evidence="9">AAA family ATPase</fullName>
    </submittedName>
</protein>
<evidence type="ECO:0000256" key="3">
    <source>
        <dbReference type="ARBA" id="ARBA00022475"/>
    </source>
</evidence>
<dbReference type="RefSeq" id="WP_083203152.1">
    <property type="nucleotide sequence ID" value="NZ_CAXAOR010000036.1"/>
</dbReference>
<dbReference type="GO" id="GO:0005886">
    <property type="term" value="C:plasma membrane"/>
    <property type="evidence" value="ECO:0007669"/>
    <property type="project" value="UniProtKB-SubCell"/>
</dbReference>
<name>A0A4V2DWW4_9PSED</name>
<organism evidence="9 10">
    <name type="scientific">Pseudomonas orientalis</name>
    <dbReference type="NCBI Taxonomy" id="76758"/>
    <lineage>
        <taxon>Bacteria</taxon>
        <taxon>Pseudomonadati</taxon>
        <taxon>Pseudomonadota</taxon>
        <taxon>Gammaproteobacteria</taxon>
        <taxon>Pseudomonadales</taxon>
        <taxon>Pseudomonadaceae</taxon>
        <taxon>Pseudomonas</taxon>
    </lineage>
</organism>